<organism evidence="3 4">
    <name type="scientific">Fasciolopsis buskii</name>
    <dbReference type="NCBI Taxonomy" id="27845"/>
    <lineage>
        <taxon>Eukaryota</taxon>
        <taxon>Metazoa</taxon>
        <taxon>Spiralia</taxon>
        <taxon>Lophotrochozoa</taxon>
        <taxon>Platyhelminthes</taxon>
        <taxon>Trematoda</taxon>
        <taxon>Digenea</taxon>
        <taxon>Plagiorchiida</taxon>
        <taxon>Echinostomata</taxon>
        <taxon>Echinostomatoidea</taxon>
        <taxon>Fasciolidae</taxon>
        <taxon>Fasciolopsis</taxon>
    </lineage>
</organism>
<dbReference type="GO" id="GO:0005634">
    <property type="term" value="C:nucleus"/>
    <property type="evidence" value="ECO:0007669"/>
    <property type="project" value="TreeGrafter"/>
</dbReference>
<sequence>MRMVHSRHLFTHNGPVLIILQAGGVAHAGVWANRLLLHPQHGLRTGSQLELIRQAHARGYAVALVHANELLTAEEAELEAIDLVSTLCSPGTTNFGTVGCTRRTTAHSIMSNNATDGSVELESLKTHAPQSSRPRYPASTSMASTIATTTKSPVAAAARPQSTGVSNSNGSLPSTDASLPTGAASVSNSALYTLLLLNGATTATSAVPRFGRLVASSGQVQATTSTSSGESNPSGISVCAIPSRPKPNPLVKGSTSGAPDERKSANSLEQGTKSISVSSV</sequence>
<proteinExistence type="predicted"/>
<feature type="region of interest" description="Disordered" evidence="1">
    <location>
        <begin position="124"/>
        <end position="182"/>
    </location>
</feature>
<dbReference type="AlphaFoldDB" id="A0A8E0RQ61"/>
<dbReference type="InterPro" id="IPR048263">
    <property type="entry name" value="Arb2"/>
</dbReference>
<comment type="caution">
    <text evidence="3">The sequence shown here is derived from an EMBL/GenBank/DDBJ whole genome shotgun (WGS) entry which is preliminary data.</text>
</comment>
<dbReference type="PANTHER" id="PTHR21357">
    <property type="entry name" value="FAM172 FAMILY PROTEIN HOMOLOG CG10038"/>
    <property type="match status" value="1"/>
</dbReference>
<reference evidence="3" key="1">
    <citation type="submission" date="2019-05" db="EMBL/GenBank/DDBJ databases">
        <title>Annotation for the trematode Fasciolopsis buski.</title>
        <authorList>
            <person name="Choi Y.-J."/>
        </authorList>
    </citation>
    <scope>NUCLEOTIDE SEQUENCE</scope>
    <source>
        <strain evidence="3">HT</strain>
        <tissue evidence="3">Whole worm</tissue>
    </source>
</reference>
<dbReference type="Pfam" id="PF22749">
    <property type="entry name" value="Arb2"/>
    <property type="match status" value="1"/>
</dbReference>
<feature type="compositionally biased region" description="Low complexity" evidence="1">
    <location>
        <begin position="138"/>
        <end position="150"/>
    </location>
</feature>
<dbReference type="GO" id="GO:0031048">
    <property type="term" value="P:regulatory ncRNA-mediated heterochromatin formation"/>
    <property type="evidence" value="ECO:0007669"/>
    <property type="project" value="TreeGrafter"/>
</dbReference>
<dbReference type="PANTHER" id="PTHR21357:SF4">
    <property type="entry name" value="FAM172 FAMILY PROTEIN HOMOLOG CG10038"/>
    <property type="match status" value="1"/>
</dbReference>
<keyword evidence="4" id="KW-1185">Reference proteome</keyword>
<evidence type="ECO:0000313" key="3">
    <source>
        <dbReference type="EMBL" id="KAA0188491.1"/>
    </source>
</evidence>
<feature type="compositionally biased region" description="Polar residues" evidence="1">
    <location>
        <begin position="160"/>
        <end position="178"/>
    </location>
</feature>
<feature type="region of interest" description="Disordered" evidence="1">
    <location>
        <begin position="222"/>
        <end position="280"/>
    </location>
</feature>
<dbReference type="InterPro" id="IPR053858">
    <property type="entry name" value="Arb2_dom"/>
</dbReference>
<dbReference type="OrthoDB" id="421951at2759"/>
<gene>
    <name evidence="3" type="ORF">FBUS_08645</name>
</gene>
<name>A0A8E0RQ61_9TREM</name>
<dbReference type="EMBL" id="LUCM01008394">
    <property type="protein sequence ID" value="KAA0188491.1"/>
    <property type="molecule type" value="Genomic_DNA"/>
</dbReference>
<evidence type="ECO:0000313" key="4">
    <source>
        <dbReference type="Proteomes" id="UP000728185"/>
    </source>
</evidence>
<protein>
    <recommendedName>
        <fullName evidence="2">Arb2 domain-containing protein</fullName>
    </recommendedName>
</protein>
<feature type="compositionally biased region" description="Polar residues" evidence="1">
    <location>
        <begin position="222"/>
        <end position="235"/>
    </location>
</feature>
<feature type="domain" description="Arb2" evidence="2">
    <location>
        <begin position="17"/>
        <end position="107"/>
    </location>
</feature>
<dbReference type="Proteomes" id="UP000728185">
    <property type="component" value="Unassembled WGS sequence"/>
</dbReference>
<evidence type="ECO:0000256" key="1">
    <source>
        <dbReference type="SAM" id="MobiDB-lite"/>
    </source>
</evidence>
<accession>A0A8E0RQ61</accession>
<feature type="compositionally biased region" description="Polar residues" evidence="1">
    <location>
        <begin position="265"/>
        <end position="280"/>
    </location>
</feature>
<evidence type="ECO:0000259" key="2">
    <source>
        <dbReference type="Pfam" id="PF22749"/>
    </source>
</evidence>
<dbReference type="GO" id="GO:0035197">
    <property type="term" value="F:siRNA binding"/>
    <property type="evidence" value="ECO:0007669"/>
    <property type="project" value="TreeGrafter"/>
</dbReference>